<dbReference type="AlphaFoldDB" id="A0A1Q2D3E7"/>
<dbReference type="PANTHER" id="PTHR43280:SF30">
    <property type="entry name" value="MMSAB OPERON REGULATORY PROTEIN"/>
    <property type="match status" value="1"/>
</dbReference>
<dbReference type="GO" id="GO:0043565">
    <property type="term" value="F:sequence-specific DNA binding"/>
    <property type="evidence" value="ECO:0007669"/>
    <property type="project" value="InterPro"/>
</dbReference>
<dbReference type="PROSITE" id="PS01124">
    <property type="entry name" value="HTH_ARAC_FAMILY_2"/>
    <property type="match status" value="1"/>
</dbReference>
<organism evidence="4 5">
    <name type="scientific">Vagococcus penaei</name>
    <dbReference type="NCBI Taxonomy" id="633807"/>
    <lineage>
        <taxon>Bacteria</taxon>
        <taxon>Bacillati</taxon>
        <taxon>Bacillota</taxon>
        <taxon>Bacilli</taxon>
        <taxon>Lactobacillales</taxon>
        <taxon>Enterococcaceae</taxon>
        <taxon>Vagococcus</taxon>
    </lineage>
</organism>
<sequence>MLAIKKKDGFKDERHIIIPDSFAEQLLDHPLSHGTQIKEMGYYPKVKYHYRERYDNLTDFILIYCVDGEGVVSLNQEKTYQLKHGDIFCIPKHTQHYYYSSENNPWSILWIHFDTQRPNEFNLEKQLLTQISSPEKSHLIQEDFIRLFNLSEKCNDFETNLCVVSLLNSLLTQIVYLKNELQQDKQNIYLTHSIKYLTDNLHRTLTLQEMANHLNISQSYLSTIYKKYLKKSPIEYFNEIKIEQACKYLKMSDLKIYEIANQLGFSDPYYFSRAFKKVTQLSPREYRQKYKGSV</sequence>
<dbReference type="SUPFAM" id="SSF46689">
    <property type="entry name" value="Homeodomain-like"/>
    <property type="match status" value="2"/>
</dbReference>
<dbReference type="SUPFAM" id="SSF51215">
    <property type="entry name" value="Regulatory protein AraC"/>
    <property type="match status" value="1"/>
</dbReference>
<dbReference type="PANTHER" id="PTHR43280">
    <property type="entry name" value="ARAC-FAMILY TRANSCRIPTIONAL REGULATOR"/>
    <property type="match status" value="1"/>
</dbReference>
<dbReference type="InterPro" id="IPR009057">
    <property type="entry name" value="Homeodomain-like_sf"/>
</dbReference>
<dbReference type="SMART" id="SM00342">
    <property type="entry name" value="HTH_ARAC"/>
    <property type="match status" value="1"/>
</dbReference>
<dbReference type="Gene3D" id="2.60.120.280">
    <property type="entry name" value="Regulatory protein AraC"/>
    <property type="match status" value="1"/>
</dbReference>
<evidence type="ECO:0000256" key="1">
    <source>
        <dbReference type="ARBA" id="ARBA00023015"/>
    </source>
</evidence>
<gene>
    <name evidence="4" type="ORF">BW732_00745</name>
</gene>
<dbReference type="OrthoDB" id="9813413at2"/>
<dbReference type="RefSeq" id="WP_077274990.1">
    <property type="nucleotide sequence ID" value="NZ_CP019609.1"/>
</dbReference>
<dbReference type="InterPro" id="IPR018060">
    <property type="entry name" value="HTH_AraC"/>
</dbReference>
<keyword evidence="5" id="KW-1185">Reference proteome</keyword>
<keyword evidence="1" id="KW-0805">Transcription regulation</keyword>
<evidence type="ECO:0000313" key="4">
    <source>
        <dbReference type="EMBL" id="AQP52894.1"/>
    </source>
</evidence>
<dbReference type="Pfam" id="PF02311">
    <property type="entry name" value="AraC_binding"/>
    <property type="match status" value="1"/>
</dbReference>
<dbReference type="Pfam" id="PF12833">
    <property type="entry name" value="HTH_18"/>
    <property type="match status" value="1"/>
</dbReference>
<dbReference type="CDD" id="cd06986">
    <property type="entry name" value="cupin_MmsR-like_N"/>
    <property type="match status" value="1"/>
</dbReference>
<dbReference type="KEGG" id="vpi:BW732_00745"/>
<dbReference type="Proteomes" id="UP000188246">
    <property type="component" value="Chromosome"/>
</dbReference>
<dbReference type="InterPro" id="IPR037923">
    <property type="entry name" value="HTH-like"/>
</dbReference>
<dbReference type="PROSITE" id="PS00041">
    <property type="entry name" value="HTH_ARAC_FAMILY_1"/>
    <property type="match status" value="1"/>
</dbReference>
<keyword evidence="2" id="KW-0238">DNA-binding</keyword>
<dbReference type="GO" id="GO:0003700">
    <property type="term" value="F:DNA-binding transcription factor activity"/>
    <property type="evidence" value="ECO:0007669"/>
    <property type="project" value="InterPro"/>
</dbReference>
<dbReference type="PRINTS" id="PR00032">
    <property type="entry name" value="HTHARAC"/>
</dbReference>
<evidence type="ECO:0000313" key="5">
    <source>
        <dbReference type="Proteomes" id="UP000188246"/>
    </source>
</evidence>
<dbReference type="InterPro" id="IPR003313">
    <property type="entry name" value="AraC-bd"/>
</dbReference>
<dbReference type="EMBL" id="CP019609">
    <property type="protein sequence ID" value="AQP52894.1"/>
    <property type="molecule type" value="Genomic_DNA"/>
</dbReference>
<dbReference type="STRING" id="633807.BW732_00745"/>
<name>A0A1Q2D3E7_9ENTE</name>
<dbReference type="InterPro" id="IPR020449">
    <property type="entry name" value="Tscrpt_reg_AraC-type_HTH"/>
</dbReference>
<dbReference type="Gene3D" id="1.10.10.60">
    <property type="entry name" value="Homeodomain-like"/>
    <property type="match status" value="2"/>
</dbReference>
<accession>A0A1Q2D3E7</accession>
<evidence type="ECO:0000256" key="3">
    <source>
        <dbReference type="ARBA" id="ARBA00023163"/>
    </source>
</evidence>
<protein>
    <submittedName>
        <fullName evidence="4">Uncharacterized protein</fullName>
    </submittedName>
</protein>
<reference evidence="4 5" key="1">
    <citation type="journal article" date="2010" name="Int. J. Syst. Evol. Microbiol.">
        <title>Vagococcus penaei sp. nov., isolated from spoilage microbiota of cooked shrimp (Penaeus vannamei).</title>
        <authorList>
            <person name="Jaffres E."/>
            <person name="Prevost H."/>
            <person name="Rossero A."/>
            <person name="Joffraud J.J."/>
            <person name="Dousset X."/>
        </authorList>
    </citation>
    <scope>NUCLEOTIDE SEQUENCE [LARGE SCALE GENOMIC DNA]</scope>
    <source>
        <strain evidence="4 5">CD276</strain>
    </source>
</reference>
<keyword evidence="3" id="KW-0804">Transcription</keyword>
<evidence type="ECO:0000256" key="2">
    <source>
        <dbReference type="ARBA" id="ARBA00023125"/>
    </source>
</evidence>
<proteinExistence type="predicted"/>
<dbReference type="InterPro" id="IPR018062">
    <property type="entry name" value="HTH_AraC-typ_CS"/>
</dbReference>